<keyword evidence="3" id="KW-0862">Zinc</keyword>
<keyword evidence="2 4" id="KW-0863">Zinc-finger</keyword>
<evidence type="ECO:0000313" key="7">
    <source>
        <dbReference type="Proteomes" id="UP001054945"/>
    </source>
</evidence>
<dbReference type="Gene3D" id="3.30.160.60">
    <property type="entry name" value="Classic Zinc Finger"/>
    <property type="match status" value="1"/>
</dbReference>
<dbReference type="InterPro" id="IPR013087">
    <property type="entry name" value="Znf_C2H2_type"/>
</dbReference>
<keyword evidence="1" id="KW-0479">Metal-binding</keyword>
<dbReference type="SUPFAM" id="SSF57667">
    <property type="entry name" value="beta-beta-alpha zinc fingers"/>
    <property type="match status" value="1"/>
</dbReference>
<evidence type="ECO:0000256" key="2">
    <source>
        <dbReference type="ARBA" id="ARBA00022771"/>
    </source>
</evidence>
<organism evidence="6 7">
    <name type="scientific">Caerostris extrusa</name>
    <name type="common">Bark spider</name>
    <name type="synonym">Caerostris bankana</name>
    <dbReference type="NCBI Taxonomy" id="172846"/>
    <lineage>
        <taxon>Eukaryota</taxon>
        <taxon>Metazoa</taxon>
        <taxon>Ecdysozoa</taxon>
        <taxon>Arthropoda</taxon>
        <taxon>Chelicerata</taxon>
        <taxon>Arachnida</taxon>
        <taxon>Araneae</taxon>
        <taxon>Araneomorphae</taxon>
        <taxon>Entelegynae</taxon>
        <taxon>Araneoidea</taxon>
        <taxon>Araneidae</taxon>
        <taxon>Caerostris</taxon>
    </lineage>
</organism>
<evidence type="ECO:0000256" key="1">
    <source>
        <dbReference type="ARBA" id="ARBA00022723"/>
    </source>
</evidence>
<dbReference type="SMART" id="SM00355">
    <property type="entry name" value="ZnF_C2H2"/>
    <property type="match status" value="1"/>
</dbReference>
<evidence type="ECO:0000313" key="6">
    <source>
        <dbReference type="EMBL" id="GIX69436.1"/>
    </source>
</evidence>
<proteinExistence type="predicted"/>
<evidence type="ECO:0000256" key="3">
    <source>
        <dbReference type="ARBA" id="ARBA00022833"/>
    </source>
</evidence>
<reference evidence="6 7" key="1">
    <citation type="submission" date="2021-06" db="EMBL/GenBank/DDBJ databases">
        <title>Caerostris extrusa draft genome.</title>
        <authorList>
            <person name="Kono N."/>
            <person name="Arakawa K."/>
        </authorList>
    </citation>
    <scope>NUCLEOTIDE SEQUENCE [LARGE SCALE GENOMIC DNA]</scope>
</reference>
<dbReference type="EMBL" id="BPLR01002052">
    <property type="protein sequence ID" value="GIX69436.1"/>
    <property type="molecule type" value="Genomic_DNA"/>
</dbReference>
<keyword evidence="7" id="KW-1185">Reference proteome</keyword>
<evidence type="ECO:0000256" key="4">
    <source>
        <dbReference type="PROSITE-ProRule" id="PRU00042"/>
    </source>
</evidence>
<name>A0AAV4MAM0_CAEEX</name>
<evidence type="ECO:0000259" key="5">
    <source>
        <dbReference type="PROSITE" id="PS50157"/>
    </source>
</evidence>
<dbReference type="FunFam" id="3.30.160.60:FF:000446">
    <property type="entry name" value="Zinc finger protein"/>
    <property type="match status" value="1"/>
</dbReference>
<dbReference type="InterPro" id="IPR036236">
    <property type="entry name" value="Znf_C2H2_sf"/>
</dbReference>
<dbReference type="GO" id="GO:0005634">
    <property type="term" value="C:nucleus"/>
    <property type="evidence" value="ECO:0007669"/>
    <property type="project" value="UniProtKB-ARBA"/>
</dbReference>
<accession>A0AAV4MAM0</accession>
<dbReference type="Proteomes" id="UP001054945">
    <property type="component" value="Unassembled WGS sequence"/>
</dbReference>
<comment type="caution">
    <text evidence="6">The sequence shown here is derived from an EMBL/GenBank/DDBJ whole genome shotgun (WGS) entry which is preliminary data.</text>
</comment>
<dbReference type="PROSITE" id="PS50157">
    <property type="entry name" value="ZINC_FINGER_C2H2_2"/>
    <property type="match status" value="1"/>
</dbReference>
<dbReference type="GO" id="GO:0008270">
    <property type="term" value="F:zinc ion binding"/>
    <property type="evidence" value="ECO:0007669"/>
    <property type="project" value="UniProtKB-KW"/>
</dbReference>
<protein>
    <recommendedName>
        <fullName evidence="5">C2H2-type domain-containing protein</fullName>
    </recommendedName>
</protein>
<sequence>MTGKSVQLSLQKCAKSHQCTSCGYTSIRSADLKKHMRIHTGERPYPCTIYGGINSARHAKCAKRHQCSSCGYTSSRSAGTMIKSSPYFIGKYAKCHHVLSASTVIGSPYIGKYAKRHQCPFCKYSIPIF</sequence>
<dbReference type="AlphaFoldDB" id="A0AAV4MAM0"/>
<gene>
    <name evidence="6" type="ORF">CEXT_113371</name>
</gene>
<feature type="domain" description="C2H2-type" evidence="5">
    <location>
        <begin position="17"/>
        <end position="44"/>
    </location>
</feature>